<feature type="domain" description="Transposase IS4-like" evidence="1">
    <location>
        <begin position="37"/>
        <end position="121"/>
    </location>
</feature>
<evidence type="ECO:0000313" key="2">
    <source>
        <dbReference type="EMBL" id="SDK62082.1"/>
    </source>
</evidence>
<organism evidence="2 3">
    <name type="scientific">Aliiruegeria lutimaris</name>
    <dbReference type="NCBI Taxonomy" id="571298"/>
    <lineage>
        <taxon>Bacteria</taxon>
        <taxon>Pseudomonadati</taxon>
        <taxon>Pseudomonadota</taxon>
        <taxon>Alphaproteobacteria</taxon>
        <taxon>Rhodobacterales</taxon>
        <taxon>Roseobacteraceae</taxon>
        <taxon>Aliiruegeria</taxon>
    </lineage>
</organism>
<dbReference type="GO" id="GO:0006313">
    <property type="term" value="P:DNA transposition"/>
    <property type="evidence" value="ECO:0007669"/>
    <property type="project" value="InterPro"/>
</dbReference>
<name>A0A1G9DDW0_9RHOB</name>
<sequence>MHLAMSTATSDLRAVDFTPSRDVRSYGLQANNCMAVDSSILPDLLDQVPQDEQIGTVTADRAHDTRRCQTTIIDRQATPIIPIRKNGRLRKEDCPAAKIRNETLRATRHFGRAFGKRWTGYHAMLDALSADMRFRLWTALTEVAHQLGQVYPEDWMTKRWLGNEISPRTSYRSCVRWKCCKGKE</sequence>
<dbReference type="InterPro" id="IPR002559">
    <property type="entry name" value="Transposase_11"/>
</dbReference>
<evidence type="ECO:0000259" key="1">
    <source>
        <dbReference type="Pfam" id="PF01609"/>
    </source>
</evidence>
<proteinExistence type="predicted"/>
<dbReference type="AlphaFoldDB" id="A0A1G9DDW0"/>
<evidence type="ECO:0000313" key="3">
    <source>
        <dbReference type="Proteomes" id="UP000199382"/>
    </source>
</evidence>
<dbReference type="STRING" id="571298.SAMN04488026_10476"/>
<dbReference type="GO" id="GO:0004803">
    <property type="term" value="F:transposase activity"/>
    <property type="evidence" value="ECO:0007669"/>
    <property type="project" value="InterPro"/>
</dbReference>
<accession>A0A1G9DDW0</accession>
<dbReference type="GO" id="GO:0003677">
    <property type="term" value="F:DNA binding"/>
    <property type="evidence" value="ECO:0007669"/>
    <property type="project" value="InterPro"/>
</dbReference>
<keyword evidence="3" id="KW-1185">Reference proteome</keyword>
<dbReference type="EMBL" id="FNEK01000047">
    <property type="protein sequence ID" value="SDK62082.1"/>
    <property type="molecule type" value="Genomic_DNA"/>
</dbReference>
<gene>
    <name evidence="2" type="ORF">SAMN04488026_10476</name>
</gene>
<dbReference type="Proteomes" id="UP000199382">
    <property type="component" value="Unassembled WGS sequence"/>
</dbReference>
<dbReference type="Pfam" id="PF01609">
    <property type="entry name" value="DDE_Tnp_1"/>
    <property type="match status" value="1"/>
</dbReference>
<protein>
    <submittedName>
        <fullName evidence="2">Transposase DDE domain-containing protein</fullName>
    </submittedName>
</protein>
<reference evidence="2 3" key="1">
    <citation type="submission" date="2016-10" db="EMBL/GenBank/DDBJ databases">
        <authorList>
            <person name="de Groot N.N."/>
        </authorList>
    </citation>
    <scope>NUCLEOTIDE SEQUENCE [LARGE SCALE GENOMIC DNA]</scope>
    <source>
        <strain evidence="2 3">DSM 25294</strain>
    </source>
</reference>